<dbReference type="CDD" id="cd17502">
    <property type="entry name" value="MFS_Azr1_MDR_like"/>
    <property type="match status" value="1"/>
</dbReference>
<feature type="transmembrane region" description="Helical" evidence="6">
    <location>
        <begin position="333"/>
        <end position="351"/>
    </location>
</feature>
<keyword evidence="2 6" id="KW-0812">Transmembrane</keyword>
<dbReference type="InterPro" id="IPR013784">
    <property type="entry name" value="Carb-bd-like_fold"/>
</dbReference>
<dbReference type="InterPro" id="IPR020846">
    <property type="entry name" value="MFS_dom"/>
</dbReference>
<gene>
    <name evidence="8" type="ORF">HC031_18505</name>
</gene>
<dbReference type="EMBL" id="JAATVY010000013">
    <property type="protein sequence ID" value="NJC71696.1"/>
    <property type="molecule type" value="Genomic_DNA"/>
</dbReference>
<feature type="transmembrane region" description="Helical" evidence="6">
    <location>
        <begin position="202"/>
        <end position="220"/>
    </location>
</feature>
<organism evidence="8 9">
    <name type="scientific">Planosporangium thailandense</name>
    <dbReference type="NCBI Taxonomy" id="765197"/>
    <lineage>
        <taxon>Bacteria</taxon>
        <taxon>Bacillati</taxon>
        <taxon>Actinomycetota</taxon>
        <taxon>Actinomycetes</taxon>
        <taxon>Micromonosporales</taxon>
        <taxon>Micromonosporaceae</taxon>
        <taxon>Planosporangium</taxon>
    </lineage>
</organism>
<evidence type="ECO:0000313" key="8">
    <source>
        <dbReference type="EMBL" id="NJC71696.1"/>
    </source>
</evidence>
<feature type="domain" description="Major facilitator superfamily (MFS) profile" evidence="7">
    <location>
        <begin position="9"/>
        <end position="495"/>
    </location>
</feature>
<feature type="transmembrane region" description="Helical" evidence="6">
    <location>
        <begin position="100"/>
        <end position="124"/>
    </location>
</feature>
<feature type="transmembrane region" description="Helical" evidence="6">
    <location>
        <begin position="470"/>
        <end position="490"/>
    </location>
</feature>
<dbReference type="SUPFAM" id="SSF49452">
    <property type="entry name" value="Starch-binding domain-like"/>
    <property type="match status" value="1"/>
</dbReference>
<feature type="region of interest" description="Disordered" evidence="5">
    <location>
        <begin position="504"/>
        <end position="539"/>
    </location>
</feature>
<feature type="transmembrane region" description="Helical" evidence="6">
    <location>
        <begin position="226"/>
        <end position="247"/>
    </location>
</feature>
<feature type="transmembrane region" description="Helical" evidence="6">
    <location>
        <begin position="44"/>
        <end position="63"/>
    </location>
</feature>
<dbReference type="Gene3D" id="2.60.40.1120">
    <property type="entry name" value="Carboxypeptidase-like, regulatory domain"/>
    <property type="match status" value="2"/>
</dbReference>
<dbReference type="PRINTS" id="PR01036">
    <property type="entry name" value="TCRTETB"/>
</dbReference>
<dbReference type="Pfam" id="PF07690">
    <property type="entry name" value="MFS_1"/>
    <property type="match status" value="1"/>
</dbReference>
<evidence type="ECO:0000256" key="5">
    <source>
        <dbReference type="SAM" id="MobiDB-lite"/>
    </source>
</evidence>
<dbReference type="Gene3D" id="1.20.1250.20">
    <property type="entry name" value="MFS general substrate transporter like domains"/>
    <property type="match status" value="1"/>
</dbReference>
<dbReference type="InterPro" id="IPR008969">
    <property type="entry name" value="CarboxyPept-like_regulatory"/>
</dbReference>
<protein>
    <submittedName>
        <fullName evidence="8">MFS transporter</fullName>
    </submittedName>
</protein>
<dbReference type="Pfam" id="PF13620">
    <property type="entry name" value="CarboxypepD_reg"/>
    <property type="match status" value="2"/>
</dbReference>
<evidence type="ECO:0000259" key="7">
    <source>
        <dbReference type="PROSITE" id="PS50850"/>
    </source>
</evidence>
<keyword evidence="4 6" id="KW-0472">Membrane</keyword>
<name>A0ABX0Y0T4_9ACTN</name>
<feature type="transmembrane region" description="Helical" evidence="6">
    <location>
        <begin position="268"/>
        <end position="290"/>
    </location>
</feature>
<dbReference type="InterPro" id="IPR011701">
    <property type="entry name" value="MFS"/>
</dbReference>
<feature type="region of interest" description="Disordered" evidence="5">
    <location>
        <begin position="797"/>
        <end position="819"/>
    </location>
</feature>
<evidence type="ECO:0000256" key="6">
    <source>
        <dbReference type="SAM" id="Phobius"/>
    </source>
</evidence>
<dbReference type="SUPFAM" id="SSF49464">
    <property type="entry name" value="Carboxypeptidase regulatory domain-like"/>
    <property type="match status" value="2"/>
</dbReference>
<evidence type="ECO:0000256" key="1">
    <source>
        <dbReference type="ARBA" id="ARBA00004651"/>
    </source>
</evidence>
<evidence type="ECO:0000313" key="9">
    <source>
        <dbReference type="Proteomes" id="UP000722989"/>
    </source>
</evidence>
<dbReference type="PROSITE" id="PS50850">
    <property type="entry name" value="MFS"/>
    <property type="match status" value="1"/>
</dbReference>
<keyword evidence="9" id="KW-1185">Reference proteome</keyword>
<dbReference type="SUPFAM" id="SSF103473">
    <property type="entry name" value="MFS general substrate transporter"/>
    <property type="match status" value="1"/>
</dbReference>
<keyword evidence="3 6" id="KW-1133">Transmembrane helix</keyword>
<dbReference type="Proteomes" id="UP000722989">
    <property type="component" value="Unassembled WGS sequence"/>
</dbReference>
<evidence type="ECO:0000256" key="4">
    <source>
        <dbReference type="ARBA" id="ARBA00023136"/>
    </source>
</evidence>
<feature type="transmembrane region" description="Helical" evidence="6">
    <location>
        <begin position="75"/>
        <end position="94"/>
    </location>
</feature>
<sequence length="819" mass="84276">MSHRQVMEALSGLLLVLFVAMISATVVSNALPQIIQALKGTQSQYTWVVTASLLTATAATPIWGKLADLFSKKVLVQVAIVIFVIGSMICGIAQNTPQLIAARAFQGLGMGGLQALVQVVIAAMIPPRERGRYNGYLGGVMALATVGGPLLGGVIVDTSWLGWRWCFYVCVPFAVVAFFLLQKTLHLHTVRRAEAQIDYLGATLIAAGVSVILIWVTFVHNSFAWLSWQTAAMVGGGVVLLALAILVEARVKEPIVPLRIVVQRTPALAILASVAVGMAMFGGSVFLGQYFQIGRGYSPTKAGLMTIPLMAGVLISSTIAGQLITRSGKIKPYIVTGTVVLMGGFAALASIDHATKLVYVGAAMALVGIGVGMTMQNLVLAVQNTVALRDIGSASGTVTFFRSLGGTIGVSVLGAVLADRITADIPRRMAEAGIPVPAGGSSGGIGTLDLKDMPAPIAAIVRAAYGDATAHIFLISAIIAIVGFLAALVLPRITLRTSVDLAAPKDEAAEDEPGPVAEPQPTAGDHRADDEPYQGAHAADRIQAEPVSAAPVSGAVVIGRVEGPDRRPVAGALLTVTDYPGHQVAREVSAADGGFRLNLPSGGSYLLICAAEQHQPMATMLSVGLGETYRDIALAGACVVEGRVSGVGGEPVHGATVTLTDARGEVVGAAVSGPDGGYVLADLYPGEYTLTATAENTLPVAQAVVVDGAGSHRFDVVVRSNATVAGTVRSARSGQPVADASVMLLDAFGNVAGTAVTAEDGRYEFVGLVPGAYTLTASGYAPVAARVDLAGEHTDRDIVLGEPGPATPVTVSPSDQVES</sequence>
<comment type="subcellular location">
    <subcellularLocation>
        <location evidence="1">Cell membrane</location>
        <topology evidence="1">Multi-pass membrane protein</topology>
    </subcellularLocation>
</comment>
<feature type="transmembrane region" description="Helical" evidence="6">
    <location>
        <begin position="136"/>
        <end position="156"/>
    </location>
</feature>
<dbReference type="Gene3D" id="1.20.1720.10">
    <property type="entry name" value="Multidrug resistance protein D"/>
    <property type="match status" value="1"/>
</dbReference>
<evidence type="ECO:0000256" key="3">
    <source>
        <dbReference type="ARBA" id="ARBA00022989"/>
    </source>
</evidence>
<comment type="caution">
    <text evidence="8">The sequence shown here is derived from an EMBL/GenBank/DDBJ whole genome shotgun (WGS) entry which is preliminary data.</text>
</comment>
<feature type="transmembrane region" description="Helical" evidence="6">
    <location>
        <begin position="162"/>
        <end position="181"/>
    </location>
</feature>
<evidence type="ECO:0000256" key="2">
    <source>
        <dbReference type="ARBA" id="ARBA00022692"/>
    </source>
</evidence>
<dbReference type="PANTHER" id="PTHR23501:SF197">
    <property type="entry name" value="COMD"/>
    <property type="match status" value="1"/>
</dbReference>
<accession>A0ABX0Y0T4</accession>
<feature type="compositionally biased region" description="Polar residues" evidence="5">
    <location>
        <begin position="809"/>
        <end position="819"/>
    </location>
</feature>
<dbReference type="PANTHER" id="PTHR23501">
    <property type="entry name" value="MAJOR FACILITATOR SUPERFAMILY"/>
    <property type="match status" value="1"/>
</dbReference>
<reference evidence="8 9" key="1">
    <citation type="submission" date="2020-03" db="EMBL/GenBank/DDBJ databases">
        <title>WGS of the type strain of Planosporangium spp.</title>
        <authorList>
            <person name="Thawai C."/>
        </authorList>
    </citation>
    <scope>NUCLEOTIDE SEQUENCE [LARGE SCALE GENOMIC DNA]</scope>
    <source>
        <strain evidence="8 9">TBRC 5610</strain>
    </source>
</reference>
<feature type="transmembrane region" description="Helical" evidence="6">
    <location>
        <begin position="357"/>
        <end position="380"/>
    </location>
</feature>
<dbReference type="InterPro" id="IPR036259">
    <property type="entry name" value="MFS_trans_sf"/>
</dbReference>
<feature type="transmembrane region" description="Helical" evidence="6">
    <location>
        <begin position="302"/>
        <end position="321"/>
    </location>
</feature>
<proteinExistence type="predicted"/>